<keyword evidence="3" id="KW-1185">Reference proteome</keyword>
<dbReference type="Gene3D" id="3.30.200.20">
    <property type="entry name" value="Phosphorylase Kinase, domain 1"/>
    <property type="match status" value="1"/>
</dbReference>
<feature type="compositionally biased region" description="Low complexity" evidence="1">
    <location>
        <begin position="25"/>
        <end position="37"/>
    </location>
</feature>
<organism evidence="2 3">
    <name type="scientific">Protopolystoma xenopodis</name>
    <dbReference type="NCBI Taxonomy" id="117903"/>
    <lineage>
        <taxon>Eukaryota</taxon>
        <taxon>Metazoa</taxon>
        <taxon>Spiralia</taxon>
        <taxon>Lophotrochozoa</taxon>
        <taxon>Platyhelminthes</taxon>
        <taxon>Monogenea</taxon>
        <taxon>Polyopisthocotylea</taxon>
        <taxon>Polystomatidea</taxon>
        <taxon>Polystomatidae</taxon>
        <taxon>Protopolystoma</taxon>
    </lineage>
</organism>
<name>A0A3S5BBL5_9PLAT</name>
<accession>A0A3S5BBL5</accession>
<gene>
    <name evidence="2" type="ORF">PXEA_LOCUS33071</name>
</gene>
<reference evidence="2" key="1">
    <citation type="submission" date="2018-11" db="EMBL/GenBank/DDBJ databases">
        <authorList>
            <consortium name="Pathogen Informatics"/>
        </authorList>
    </citation>
    <scope>NUCLEOTIDE SEQUENCE</scope>
</reference>
<protein>
    <recommendedName>
        <fullName evidence="4">Protein kinase domain-containing protein</fullName>
    </recommendedName>
</protein>
<comment type="caution">
    <text evidence="2">The sequence shown here is derived from an EMBL/GenBank/DDBJ whole genome shotgun (WGS) entry which is preliminary data.</text>
</comment>
<dbReference type="InterPro" id="IPR011009">
    <property type="entry name" value="Kinase-like_dom_sf"/>
</dbReference>
<evidence type="ECO:0000313" key="3">
    <source>
        <dbReference type="Proteomes" id="UP000784294"/>
    </source>
</evidence>
<dbReference type="OrthoDB" id="193931at2759"/>
<feature type="region of interest" description="Disordered" evidence="1">
    <location>
        <begin position="149"/>
        <end position="171"/>
    </location>
</feature>
<evidence type="ECO:0000256" key="1">
    <source>
        <dbReference type="SAM" id="MobiDB-lite"/>
    </source>
</evidence>
<feature type="region of interest" description="Disordered" evidence="1">
    <location>
        <begin position="1"/>
        <end position="61"/>
    </location>
</feature>
<feature type="compositionally biased region" description="Polar residues" evidence="1">
    <location>
        <begin position="47"/>
        <end position="61"/>
    </location>
</feature>
<dbReference type="Proteomes" id="UP000784294">
    <property type="component" value="Unassembled WGS sequence"/>
</dbReference>
<evidence type="ECO:0000313" key="2">
    <source>
        <dbReference type="EMBL" id="VEL39631.1"/>
    </source>
</evidence>
<feature type="region of interest" description="Disordered" evidence="1">
    <location>
        <begin position="94"/>
        <end position="113"/>
    </location>
</feature>
<dbReference type="EMBL" id="CAAALY010261984">
    <property type="protein sequence ID" value="VEL39631.1"/>
    <property type="molecule type" value="Genomic_DNA"/>
</dbReference>
<proteinExistence type="predicted"/>
<dbReference type="SUPFAM" id="SSF56112">
    <property type="entry name" value="Protein kinase-like (PK-like)"/>
    <property type="match status" value="1"/>
</dbReference>
<sequence>MTLIRTDPVVNEGEVSDSKSATLRGSSNGIASGIGSNLNPADPGFPNRNNGSPSLETSHSDSNNQLAMKAVVVAGHSSKCVPNIAVAIPKSNAVAASDTEPRDPPSRALFSLNSGPSPKVTAINMSGRFRPTVVDSTVSALATTCNPNDSATSRITNLPSTQTSSTLGDSGVRATARSASVSRPAWKAQPHIGKYKLIRTLGRGNFAKVKLAQHVTTGREVDFSLLSNLYNLILHLYLFSLQVGFGF</sequence>
<dbReference type="AlphaFoldDB" id="A0A3S5BBL5"/>
<evidence type="ECO:0008006" key="4">
    <source>
        <dbReference type="Google" id="ProtNLM"/>
    </source>
</evidence>
<feature type="compositionally biased region" description="Polar residues" evidence="1">
    <location>
        <begin position="149"/>
        <end position="168"/>
    </location>
</feature>